<name>A0A437J421_9SPHN</name>
<evidence type="ECO:0000259" key="1">
    <source>
        <dbReference type="Pfam" id="PF06439"/>
    </source>
</evidence>
<sequence length="320" mass="34735">MEPGACRLEPVRDGWSANELVKLRQSLADLYGLDSPRRRSCRPPDPGGRVVSNVRRTIAIAAACLTLTALVGGSGTQASAIARDARWRPLFDGKTLEGWLPKIKGYPIGDNFGNSFSVGNGTIRVGYDGYGGVYADRPGFLVTKESFGAFHLRLQYRMVPGAGLPDAQEALRSNSGVLYFVQSPDTLKPAQGMPVGLELQLLGDVGEGPRPTGSICIPKGVFARVFTTRMTNHCIFSTGPTIPNGQWTKVDLIVRPDGSSEHRINGRTVMRVVDPQRDPLDPYAAPLVQKDGVQLRKGHIALQSEGHGIEFKNIEIKPYD</sequence>
<keyword evidence="3" id="KW-1185">Reference proteome</keyword>
<dbReference type="AlphaFoldDB" id="A0A437J421"/>
<reference evidence="2 3" key="1">
    <citation type="submission" date="2019-01" db="EMBL/GenBank/DDBJ databases">
        <authorList>
            <person name="Chen W.-M."/>
        </authorList>
    </citation>
    <scope>NUCLEOTIDE SEQUENCE [LARGE SCALE GENOMIC DNA]</scope>
    <source>
        <strain evidence="2 3">TLA-22</strain>
    </source>
</reference>
<dbReference type="InterPro" id="IPR010496">
    <property type="entry name" value="AL/BT2_dom"/>
</dbReference>
<evidence type="ECO:0000313" key="3">
    <source>
        <dbReference type="Proteomes" id="UP000282977"/>
    </source>
</evidence>
<gene>
    <name evidence="2" type="ORF">ENE74_15370</name>
</gene>
<dbReference type="EMBL" id="RZUL01000007">
    <property type="protein sequence ID" value="RVT39423.1"/>
    <property type="molecule type" value="Genomic_DNA"/>
</dbReference>
<protein>
    <submittedName>
        <fullName evidence="2">DUF1080 domain-containing protein</fullName>
    </submittedName>
</protein>
<comment type="caution">
    <text evidence="2">The sequence shown here is derived from an EMBL/GenBank/DDBJ whole genome shotgun (WGS) entry which is preliminary data.</text>
</comment>
<dbReference type="OrthoDB" id="9787527at2"/>
<dbReference type="Gene3D" id="2.60.120.560">
    <property type="entry name" value="Exo-inulinase, domain 1"/>
    <property type="match status" value="1"/>
</dbReference>
<dbReference type="GO" id="GO:0016787">
    <property type="term" value="F:hydrolase activity"/>
    <property type="evidence" value="ECO:0007669"/>
    <property type="project" value="InterPro"/>
</dbReference>
<feature type="domain" description="3-keto-alpha-glucoside-1,2-lyase/3-keto-2-hydroxy-glucal hydratase" evidence="1">
    <location>
        <begin position="87"/>
        <end position="317"/>
    </location>
</feature>
<proteinExistence type="predicted"/>
<accession>A0A437J421</accession>
<organism evidence="2 3">
    <name type="scientific">Sphingobium algorifonticola</name>
    <dbReference type="NCBI Taxonomy" id="2008318"/>
    <lineage>
        <taxon>Bacteria</taxon>
        <taxon>Pseudomonadati</taxon>
        <taxon>Pseudomonadota</taxon>
        <taxon>Alphaproteobacteria</taxon>
        <taxon>Sphingomonadales</taxon>
        <taxon>Sphingomonadaceae</taxon>
        <taxon>Sphingobium</taxon>
    </lineage>
</organism>
<dbReference type="Proteomes" id="UP000282977">
    <property type="component" value="Unassembled WGS sequence"/>
</dbReference>
<evidence type="ECO:0000313" key="2">
    <source>
        <dbReference type="EMBL" id="RVT39423.1"/>
    </source>
</evidence>
<dbReference type="Pfam" id="PF06439">
    <property type="entry name" value="3keto-disac_hyd"/>
    <property type="match status" value="1"/>
</dbReference>